<comment type="similarity">
    <text evidence="1">Belongs to the protein-tyrosine phosphatase family. Non-receptor class dual specificity subfamily.</text>
</comment>
<name>A0AA85JFP8_TRIRE</name>
<feature type="domain" description="Tyrosine-protein phosphatase" evidence="6">
    <location>
        <begin position="1"/>
        <end position="140"/>
    </location>
</feature>
<dbReference type="GO" id="GO:0004725">
    <property type="term" value="F:protein tyrosine phosphatase activity"/>
    <property type="evidence" value="ECO:0007669"/>
    <property type="project" value="UniProtKB-EC"/>
</dbReference>
<dbReference type="InterPro" id="IPR020422">
    <property type="entry name" value="TYR_PHOSPHATASE_DUAL_dom"/>
</dbReference>
<dbReference type="GO" id="GO:0005634">
    <property type="term" value="C:nucleus"/>
    <property type="evidence" value="ECO:0007669"/>
    <property type="project" value="TreeGrafter"/>
</dbReference>
<feature type="domain" description="Tyrosine specific protein phosphatases" evidence="7">
    <location>
        <begin position="59"/>
        <end position="119"/>
    </location>
</feature>
<evidence type="ECO:0000256" key="2">
    <source>
        <dbReference type="ARBA" id="ARBA00013064"/>
    </source>
</evidence>
<dbReference type="AlphaFoldDB" id="A0AA85JFP8"/>
<dbReference type="InterPro" id="IPR016278">
    <property type="entry name" value="DUSP12"/>
</dbReference>
<evidence type="ECO:0000313" key="9">
    <source>
        <dbReference type="WBParaSite" id="TREG1_27430.5"/>
    </source>
</evidence>
<dbReference type="InterPro" id="IPR000340">
    <property type="entry name" value="Dual-sp_phosphatase_cat-dom"/>
</dbReference>
<dbReference type="SUPFAM" id="SSF52799">
    <property type="entry name" value="(Phosphotyrosine protein) phosphatases II"/>
    <property type="match status" value="1"/>
</dbReference>
<reference evidence="8" key="1">
    <citation type="submission" date="2022-06" db="EMBL/GenBank/DDBJ databases">
        <authorList>
            <person name="Berger JAMES D."/>
            <person name="Berger JAMES D."/>
        </authorList>
    </citation>
    <scope>NUCLEOTIDE SEQUENCE [LARGE SCALE GENOMIC DNA]</scope>
</reference>
<keyword evidence="8" id="KW-1185">Reference proteome</keyword>
<evidence type="ECO:0000259" key="6">
    <source>
        <dbReference type="PROSITE" id="PS50054"/>
    </source>
</evidence>
<dbReference type="PROSITE" id="PS00383">
    <property type="entry name" value="TYR_PHOSPHATASE_1"/>
    <property type="match status" value="1"/>
</dbReference>
<evidence type="ECO:0000313" key="8">
    <source>
        <dbReference type="Proteomes" id="UP000050795"/>
    </source>
</evidence>
<keyword evidence="3" id="KW-0378">Hydrolase</keyword>
<dbReference type="WBParaSite" id="TREG1_27430.5">
    <property type="protein sequence ID" value="TREG1_27430.5"/>
    <property type="gene ID" value="TREG1_27430"/>
</dbReference>
<dbReference type="PROSITE" id="PS50054">
    <property type="entry name" value="TYR_PHOSPHATASE_DUAL"/>
    <property type="match status" value="1"/>
</dbReference>
<dbReference type="EC" id="3.1.3.48" evidence="2"/>
<dbReference type="Gene3D" id="3.90.190.10">
    <property type="entry name" value="Protein tyrosine phosphatase superfamily"/>
    <property type="match status" value="1"/>
</dbReference>
<dbReference type="GO" id="GO:0008138">
    <property type="term" value="F:protein tyrosine/serine/threonine phosphatase activity"/>
    <property type="evidence" value="ECO:0007669"/>
    <property type="project" value="InterPro"/>
</dbReference>
<feature type="active site" description="Phosphocysteine intermediate" evidence="5">
    <location>
        <position position="85"/>
    </location>
</feature>
<dbReference type="PIRSF" id="PIRSF000941">
    <property type="entry name" value="DUSP12"/>
    <property type="match status" value="1"/>
</dbReference>
<dbReference type="InterPro" id="IPR016130">
    <property type="entry name" value="Tyr_Pase_AS"/>
</dbReference>
<dbReference type="Proteomes" id="UP000050795">
    <property type="component" value="Unassembled WGS sequence"/>
</dbReference>
<dbReference type="PANTHER" id="PTHR45848">
    <property type="entry name" value="DUAL SPECIFICITY PROTEIN PHOSPHATASE 12 FAMILY MEMBER"/>
    <property type="match status" value="1"/>
</dbReference>
<evidence type="ECO:0000256" key="5">
    <source>
        <dbReference type="PIRSR" id="PIRSR000941-50"/>
    </source>
</evidence>
<dbReference type="Pfam" id="PF00782">
    <property type="entry name" value="DSPc"/>
    <property type="match status" value="1"/>
</dbReference>
<evidence type="ECO:0000256" key="3">
    <source>
        <dbReference type="ARBA" id="ARBA00022801"/>
    </source>
</evidence>
<evidence type="ECO:0000256" key="1">
    <source>
        <dbReference type="ARBA" id="ARBA00008601"/>
    </source>
</evidence>
<keyword evidence="4" id="KW-0904">Protein phosphatase</keyword>
<evidence type="ECO:0000256" key="4">
    <source>
        <dbReference type="ARBA" id="ARBA00022912"/>
    </source>
</evidence>
<sequence>MDEIIPNLWLGPMPFSENIPTLKKHGILSILTLDILPLDPVVFKEFNRKYIYLRDEPTQDLLDLLEDALTFIESSIKQSSILVHCAMGVSRSASVVIAYIMRQNCLSYDEAYTIVNRKRSVFPNNGFINQLKLFHAMKWRVDRNSPLFQQYSMRKKFSPYQDQNSDHLTSSVNSSQAVSHNLSCIPATFKCKKCRRVLFNSNQLRAHQKPGKTPNINFSNSSLKSSTRGDVDDVAQVSSVLISGITLNDSPVQCDKDELFCDPLDWTQQFTSEVEGKLYCPGCNTKVGSFNWCDSSPISME</sequence>
<proteinExistence type="inferred from homology"/>
<reference evidence="9" key="2">
    <citation type="submission" date="2023-11" db="UniProtKB">
        <authorList>
            <consortium name="WormBaseParasite"/>
        </authorList>
    </citation>
    <scope>IDENTIFICATION</scope>
</reference>
<dbReference type="PANTHER" id="PTHR45848:SF4">
    <property type="entry name" value="DUAL SPECIFICITY PROTEIN PHOSPHATASE 12"/>
    <property type="match status" value="1"/>
</dbReference>
<organism evidence="8 9">
    <name type="scientific">Trichobilharzia regenti</name>
    <name type="common">Nasal bird schistosome</name>
    <dbReference type="NCBI Taxonomy" id="157069"/>
    <lineage>
        <taxon>Eukaryota</taxon>
        <taxon>Metazoa</taxon>
        <taxon>Spiralia</taxon>
        <taxon>Lophotrochozoa</taxon>
        <taxon>Platyhelminthes</taxon>
        <taxon>Trematoda</taxon>
        <taxon>Digenea</taxon>
        <taxon>Strigeidida</taxon>
        <taxon>Schistosomatoidea</taxon>
        <taxon>Schistosomatidae</taxon>
        <taxon>Trichobilharzia</taxon>
    </lineage>
</organism>
<dbReference type="InterPro" id="IPR000387">
    <property type="entry name" value="Tyr_Pase_dom"/>
</dbReference>
<protein>
    <recommendedName>
        <fullName evidence="2">protein-tyrosine-phosphatase</fullName>
        <ecNumber evidence="2">3.1.3.48</ecNumber>
    </recommendedName>
</protein>
<dbReference type="InterPro" id="IPR029021">
    <property type="entry name" value="Prot-tyrosine_phosphatase-like"/>
</dbReference>
<dbReference type="SMART" id="SM00195">
    <property type="entry name" value="DSPc"/>
    <property type="match status" value="1"/>
</dbReference>
<dbReference type="PROSITE" id="PS50056">
    <property type="entry name" value="TYR_PHOSPHATASE_2"/>
    <property type="match status" value="1"/>
</dbReference>
<evidence type="ECO:0000259" key="7">
    <source>
        <dbReference type="PROSITE" id="PS50056"/>
    </source>
</evidence>
<dbReference type="CDD" id="cd14498">
    <property type="entry name" value="DSP"/>
    <property type="match status" value="1"/>
</dbReference>
<accession>A0AA85JFP8</accession>